<evidence type="ECO:0000313" key="1">
    <source>
        <dbReference type="EMBL" id="CAH0374509.1"/>
    </source>
</evidence>
<dbReference type="Proteomes" id="UP000789595">
    <property type="component" value="Unassembled WGS sequence"/>
</dbReference>
<dbReference type="AlphaFoldDB" id="A0A8J2SX03"/>
<reference evidence="1" key="1">
    <citation type="submission" date="2021-11" db="EMBL/GenBank/DDBJ databases">
        <authorList>
            <consortium name="Genoscope - CEA"/>
            <person name="William W."/>
        </authorList>
    </citation>
    <scope>NUCLEOTIDE SEQUENCE</scope>
</reference>
<organism evidence="1 2">
    <name type="scientific">Pelagomonas calceolata</name>
    <dbReference type="NCBI Taxonomy" id="35677"/>
    <lineage>
        <taxon>Eukaryota</taxon>
        <taxon>Sar</taxon>
        <taxon>Stramenopiles</taxon>
        <taxon>Ochrophyta</taxon>
        <taxon>Pelagophyceae</taxon>
        <taxon>Pelagomonadales</taxon>
        <taxon>Pelagomonadaceae</taxon>
        <taxon>Pelagomonas</taxon>
    </lineage>
</organism>
<protein>
    <submittedName>
        <fullName evidence="1">Uncharacterized protein</fullName>
    </submittedName>
</protein>
<comment type="caution">
    <text evidence="1">The sequence shown here is derived from an EMBL/GenBank/DDBJ whole genome shotgun (WGS) entry which is preliminary data.</text>
</comment>
<evidence type="ECO:0000313" key="2">
    <source>
        <dbReference type="Proteomes" id="UP000789595"/>
    </source>
</evidence>
<sequence length="173" mass="18771">MWGPVWPRLREAVARHDGGLLIGSDGHSAWLKRDLIALAKADNVSIVEARVDDPALEALVENHLFSRCAFLVPTRGSTFFNVAAVRATGRADIRDVLACPQTKKAINPFDGRPMPCMFDPSCPAVLPDAQFERGSIGEYKPRSGCSPLHGGCAWMRTGHSTQRARAAKHLGGK</sequence>
<keyword evidence="2" id="KW-1185">Reference proteome</keyword>
<accession>A0A8J2SX03</accession>
<name>A0A8J2SX03_9STRA</name>
<gene>
    <name evidence="1" type="ORF">PECAL_4P17960</name>
</gene>
<proteinExistence type="predicted"/>
<dbReference type="EMBL" id="CAKKNE010000004">
    <property type="protein sequence ID" value="CAH0374509.1"/>
    <property type="molecule type" value="Genomic_DNA"/>
</dbReference>